<dbReference type="KEGG" id="lch:Lcho_0255"/>
<comment type="similarity">
    <text evidence="1">Belongs to the Bcl-2 family.</text>
</comment>
<dbReference type="InterPro" id="IPR020726">
    <property type="entry name" value="Bcl2_BH2_motif_CS"/>
</dbReference>
<keyword evidence="2" id="KW-1133">Transmembrane helix</keyword>
<feature type="transmembrane region" description="Helical" evidence="2">
    <location>
        <begin position="111"/>
        <end position="132"/>
    </location>
</feature>
<name>B1Y7T2_LEPCP</name>
<keyword evidence="2" id="KW-0472">Membrane</keyword>
<reference evidence="3 4" key="1">
    <citation type="submission" date="2008-03" db="EMBL/GenBank/DDBJ databases">
        <title>Complete sequence of Leptothrix cholodnii SP-6.</title>
        <authorList>
            <consortium name="US DOE Joint Genome Institute"/>
            <person name="Copeland A."/>
            <person name="Lucas S."/>
            <person name="Lapidus A."/>
            <person name="Glavina del Rio T."/>
            <person name="Dalin E."/>
            <person name="Tice H."/>
            <person name="Bruce D."/>
            <person name="Goodwin L."/>
            <person name="Pitluck S."/>
            <person name="Chertkov O."/>
            <person name="Brettin T."/>
            <person name="Detter J.C."/>
            <person name="Han C."/>
            <person name="Kuske C.R."/>
            <person name="Schmutz J."/>
            <person name="Larimer F."/>
            <person name="Land M."/>
            <person name="Hauser L."/>
            <person name="Kyrpides N."/>
            <person name="Lykidis A."/>
            <person name="Emerson D."/>
            <person name="Richardson P."/>
        </authorList>
    </citation>
    <scope>NUCLEOTIDE SEQUENCE [LARGE SCALE GENOMIC DNA]</scope>
    <source>
        <strain evidence="4">ATCC 51168 / LMG 8142 / SP-6</strain>
    </source>
</reference>
<dbReference type="Proteomes" id="UP000001693">
    <property type="component" value="Chromosome"/>
</dbReference>
<keyword evidence="4" id="KW-1185">Reference proteome</keyword>
<dbReference type="AlphaFoldDB" id="B1Y7T2"/>
<evidence type="ECO:0000313" key="4">
    <source>
        <dbReference type="Proteomes" id="UP000001693"/>
    </source>
</evidence>
<dbReference type="OrthoDB" id="6169516at2"/>
<evidence type="ECO:0008006" key="5">
    <source>
        <dbReference type="Google" id="ProtNLM"/>
    </source>
</evidence>
<feature type="transmembrane region" description="Helical" evidence="2">
    <location>
        <begin position="73"/>
        <end position="99"/>
    </location>
</feature>
<feature type="transmembrane region" description="Helical" evidence="2">
    <location>
        <begin position="138"/>
        <end position="159"/>
    </location>
</feature>
<dbReference type="eggNOG" id="ENOG5031WHT">
    <property type="taxonomic scope" value="Bacteria"/>
</dbReference>
<dbReference type="HOGENOM" id="CLU_126950_0_0_4"/>
<evidence type="ECO:0000313" key="3">
    <source>
        <dbReference type="EMBL" id="ACB32530.1"/>
    </source>
</evidence>
<sequence length="167" mass="18488">MELRLHPHEWSRPRPDWRAAVVAGLVAGAVLMVLDMAWSVFVTGDSPWRSSYRVAAIVLGRDVLQATADFDSLIVGVALVTHYVLGVAFALLLATLLTGFHYDASPGMTELIGTLFGAVLYLVNFHGLAQFFPWLAEWRGWAAFIAHLVFGMTAATLYWQFARHEPS</sequence>
<proteinExistence type="inferred from homology"/>
<protein>
    <recommendedName>
        <fullName evidence="5">Sodium:proline symporter</fullName>
    </recommendedName>
</protein>
<organism evidence="3 4">
    <name type="scientific">Leptothrix cholodnii (strain ATCC 51168 / LMG 8142 / SP-6)</name>
    <name type="common">Leptothrix discophora (strain SP-6)</name>
    <dbReference type="NCBI Taxonomy" id="395495"/>
    <lineage>
        <taxon>Bacteria</taxon>
        <taxon>Pseudomonadati</taxon>
        <taxon>Pseudomonadota</taxon>
        <taxon>Betaproteobacteria</taxon>
        <taxon>Burkholderiales</taxon>
        <taxon>Sphaerotilaceae</taxon>
        <taxon>Leptothrix</taxon>
    </lineage>
</organism>
<keyword evidence="2" id="KW-0812">Transmembrane</keyword>
<dbReference type="RefSeq" id="WP_012345292.1">
    <property type="nucleotide sequence ID" value="NC_010524.1"/>
</dbReference>
<dbReference type="EMBL" id="CP001013">
    <property type="protein sequence ID" value="ACB32530.1"/>
    <property type="molecule type" value="Genomic_DNA"/>
</dbReference>
<dbReference type="STRING" id="395495.Lcho_0255"/>
<evidence type="ECO:0000256" key="1">
    <source>
        <dbReference type="ARBA" id="ARBA00009458"/>
    </source>
</evidence>
<evidence type="ECO:0000256" key="2">
    <source>
        <dbReference type="SAM" id="Phobius"/>
    </source>
</evidence>
<feature type="transmembrane region" description="Helical" evidence="2">
    <location>
        <begin position="20"/>
        <end position="41"/>
    </location>
</feature>
<gene>
    <name evidence="3" type="ordered locus">Lcho_0255</name>
</gene>
<accession>B1Y7T2</accession>
<dbReference type="PROSITE" id="PS01258">
    <property type="entry name" value="BH2"/>
    <property type="match status" value="1"/>
</dbReference>